<protein>
    <submittedName>
        <fullName evidence="1">Uncharacterized protein</fullName>
    </submittedName>
</protein>
<name>A0A9X1UWW8_9FLAO</name>
<evidence type="ECO:0000313" key="1">
    <source>
        <dbReference type="EMBL" id="MCG9970999.1"/>
    </source>
</evidence>
<evidence type="ECO:0000313" key="2">
    <source>
        <dbReference type="Proteomes" id="UP001139344"/>
    </source>
</evidence>
<dbReference type="RefSeq" id="WP_240096870.1">
    <property type="nucleotide sequence ID" value="NZ_JAJSON010000014.1"/>
</dbReference>
<reference evidence="1" key="1">
    <citation type="submission" date="2021-12" db="EMBL/GenBank/DDBJ databases">
        <title>Description of Gramella crocea sp. nov., a new bacterium isolated from activated sludge.</title>
        <authorList>
            <person name="Zhang X."/>
        </authorList>
    </citation>
    <scope>NUCLEOTIDE SEQUENCE</scope>
    <source>
        <strain evidence="1">YB25</strain>
    </source>
</reference>
<comment type="caution">
    <text evidence="1">The sequence shown here is derived from an EMBL/GenBank/DDBJ whole genome shotgun (WGS) entry which is preliminary data.</text>
</comment>
<gene>
    <name evidence="1" type="ORF">LU635_05060</name>
</gene>
<dbReference type="EMBL" id="JAJSON010000014">
    <property type="protein sequence ID" value="MCG9970999.1"/>
    <property type="molecule type" value="Genomic_DNA"/>
</dbReference>
<organism evidence="1 2">
    <name type="scientific">Christiangramia crocea</name>
    <dbReference type="NCBI Taxonomy" id="2904124"/>
    <lineage>
        <taxon>Bacteria</taxon>
        <taxon>Pseudomonadati</taxon>
        <taxon>Bacteroidota</taxon>
        <taxon>Flavobacteriia</taxon>
        <taxon>Flavobacteriales</taxon>
        <taxon>Flavobacteriaceae</taxon>
        <taxon>Christiangramia</taxon>
    </lineage>
</organism>
<dbReference type="AlphaFoldDB" id="A0A9X1UWW8"/>
<sequence length="86" mass="9948">MKTVKKVRKIVIDGQVKKTEDVKEKVSRLDEPKEVVVQVVDSVAQHYKIQAQRELAEAKEKKSNKDIVIWEEVEEKKASKKSDSKK</sequence>
<dbReference type="Proteomes" id="UP001139344">
    <property type="component" value="Unassembled WGS sequence"/>
</dbReference>
<accession>A0A9X1UWW8</accession>
<keyword evidence="2" id="KW-1185">Reference proteome</keyword>
<proteinExistence type="predicted"/>